<dbReference type="EMBL" id="JASBWU010000007">
    <property type="protein sequence ID" value="KAJ9120193.1"/>
    <property type="molecule type" value="Genomic_DNA"/>
</dbReference>
<protein>
    <submittedName>
        <fullName evidence="1">Uncharacterized protein</fullName>
    </submittedName>
</protein>
<gene>
    <name evidence="1" type="ORF">QFC22_003093</name>
</gene>
<accession>A0ACC2X8S2</accession>
<evidence type="ECO:0000313" key="1">
    <source>
        <dbReference type="EMBL" id="KAJ9120193.1"/>
    </source>
</evidence>
<dbReference type="Proteomes" id="UP001243375">
    <property type="component" value="Unassembled WGS sequence"/>
</dbReference>
<keyword evidence="2" id="KW-1185">Reference proteome</keyword>
<reference evidence="1" key="1">
    <citation type="submission" date="2023-04" db="EMBL/GenBank/DDBJ databases">
        <title>Draft Genome sequencing of Naganishia species isolated from polar environments using Oxford Nanopore Technology.</title>
        <authorList>
            <person name="Leo P."/>
            <person name="Venkateswaran K."/>
        </authorList>
    </citation>
    <scope>NUCLEOTIDE SEQUENCE</scope>
    <source>
        <strain evidence="1">MNA-CCFEE 5425</strain>
    </source>
</reference>
<proteinExistence type="predicted"/>
<evidence type="ECO:0000313" key="2">
    <source>
        <dbReference type="Proteomes" id="UP001243375"/>
    </source>
</evidence>
<sequence length="262" mass="27605">MSTNQYLTSGKSTSLYLAPCGRVTPSRTFGSSAALSAPRKQKAVVNPDAMPLREAAHILKALSVKSPFSAYEIEIVTKFDKSAPPLRGRISLPREARKREEIVLVFAEGDAAADARAAGATFVGGDELIPKVLSGEISPTKVISTPGLLPTIAPKLARFLGPKGLMPVAKRGTVRDDVAVAISEARGLLDWKGDKQGHVRAAIARVGFPVSDVEANVRHFVGAVKAGQAALAADNTRTKRGSPVLRVSLATTHGPSIELNDL</sequence>
<comment type="caution">
    <text evidence="1">The sequence shown here is derived from an EMBL/GenBank/DDBJ whole genome shotgun (WGS) entry which is preliminary data.</text>
</comment>
<organism evidence="1 2">
    <name type="scientific">Naganishia vaughanmartiniae</name>
    <dbReference type="NCBI Taxonomy" id="1424756"/>
    <lineage>
        <taxon>Eukaryota</taxon>
        <taxon>Fungi</taxon>
        <taxon>Dikarya</taxon>
        <taxon>Basidiomycota</taxon>
        <taxon>Agaricomycotina</taxon>
        <taxon>Tremellomycetes</taxon>
        <taxon>Filobasidiales</taxon>
        <taxon>Filobasidiaceae</taxon>
        <taxon>Naganishia</taxon>
    </lineage>
</organism>
<name>A0ACC2X8S2_9TREE</name>